<dbReference type="Gene3D" id="3.10.110.10">
    <property type="entry name" value="Ubiquitin Conjugating Enzyme"/>
    <property type="match status" value="1"/>
</dbReference>
<dbReference type="SMART" id="SM00212">
    <property type="entry name" value="UBCc"/>
    <property type="match status" value="1"/>
</dbReference>
<sequence>MRMLMLKLKAIQHKTVELQPEHIKMDAIYNLLEKYRLECYYNKFVQLGVRDERDFIDSVTDEDLNSLGLSHIEKNRFSNMKRTIGRFRAPACPATTSVQKSINSFSLLYTYPKCPEPKRIKDMDPAQNTVEDLMLRICHLERIDSSKGVCLYTLDGMPLTEDPFFNTWSLQDRHIKSGDVIYAIFTPKENLITPSISAQKVKETLGTDSVRCHIMLKGIFEIKVDLTKDTVADLKNKLANESGIPAHVLHYKGATGDANTLESCGISRESTVPFSLSSFAEEVPDSNAFFTNDVVPSVQQTPKGVSVFLSSLYLIKYKSPVVQHKNLIGYIRKVTGCHPLAQSLYQLLFKNEIVTRTQKIAVIEGLYTLFREILPNLGTNQGDKIIEDNDVFEYSTHCWAYLMSEAKETSEHENYAPYCLISEEGKRFREPVTVPGIPGVLERAVVLQKIKDGEKIPNCTEDCLKETSLKKAAEIEKILLSVHPSITTYHLWICQESVTGQNFHLNTKRSFGSITAEMKAFPHLNVTPPLALKDLGCPNQCLVFLNEDNLGVYLHKNKLQPEIIEVYDCLSGKVKQVDVNVLAATTGDHRDDYSFITTRTPKEAILVLIDTSSSMSQNCYGTVTIQKIHAVKQLFDNFATRSMAYDFHHVIGLVKFDSTVTMLHTFTETLEKFKEKVHTLEASGRTMLYDALQYGVIELGKVKEKFPNCRLRILCLTDGEDFGSSHKPAAVAVNLIKANITVDSVLLGKVESNILHGISIATGGCCFKPETSKDGLRLFEIETVLSLEIRIPKNKLDPSSITESHLRSLAIRGYDEFPEAVLPSQMKCKVTLTESALKTRIREAKDGRFMEKDKRILEELKSLHCQPHPYVTIFPSESDFTFWKILMEGPPDTPYEKGVFELFCQFGPDYPVKPPTVRFVTRIYHCNINSVGRICHNIFDRNYNAHITMRDILDAVYGLLIAPEPQDPLDSILAEEFLTSHVTYEEQAKKHTEKTAGQTLDDLEKTLVGPVKNFVPQQLICPLTKKIFVDPVKTKYGTVYERKAIEKHLKTWRYDPLAGQQTMLRRTDCKADREMKKMVTDYRSSQILETSL</sequence>
<dbReference type="CDD" id="cd00198">
    <property type="entry name" value="vWFA"/>
    <property type="match status" value="1"/>
</dbReference>
<dbReference type="InterPro" id="IPR016135">
    <property type="entry name" value="UBQ-conjugating_enzyme/RWD"/>
</dbReference>
<accession>A0AA88S990</accession>
<dbReference type="InterPro" id="IPR000608">
    <property type="entry name" value="UBC"/>
</dbReference>
<keyword evidence="11" id="KW-1185">Reference proteome</keyword>
<dbReference type="SUPFAM" id="SSF53300">
    <property type="entry name" value="vWA-like"/>
    <property type="match status" value="1"/>
</dbReference>
<evidence type="ECO:0000256" key="6">
    <source>
        <dbReference type="ARBA" id="ARBA00022840"/>
    </source>
</evidence>
<dbReference type="EC" id="2.7.10.2" evidence="1"/>
<keyword evidence="5" id="KW-0418">Kinase</keyword>
<feature type="domain" description="VWFA" evidence="9">
    <location>
        <begin position="604"/>
        <end position="796"/>
    </location>
</feature>
<dbReference type="InterPro" id="IPR029071">
    <property type="entry name" value="Ubiquitin-like_domsf"/>
</dbReference>
<dbReference type="InterPro" id="IPR013083">
    <property type="entry name" value="Znf_RING/FYVE/PHD"/>
</dbReference>
<name>A0AA88S990_CHASR</name>
<dbReference type="Gene3D" id="3.30.40.10">
    <property type="entry name" value="Zinc/RING finger domain, C3HC4 (zinc finger)"/>
    <property type="match status" value="1"/>
</dbReference>
<evidence type="ECO:0000313" key="10">
    <source>
        <dbReference type="EMBL" id="KAK2830062.1"/>
    </source>
</evidence>
<dbReference type="Pfam" id="PF04564">
    <property type="entry name" value="U-box"/>
    <property type="match status" value="1"/>
</dbReference>
<dbReference type="PROSITE" id="PS50234">
    <property type="entry name" value="VWFA"/>
    <property type="match status" value="1"/>
</dbReference>
<evidence type="ECO:0000256" key="4">
    <source>
        <dbReference type="ARBA" id="ARBA00022741"/>
    </source>
</evidence>
<dbReference type="GO" id="GO:0004842">
    <property type="term" value="F:ubiquitin-protein transferase activity"/>
    <property type="evidence" value="ECO:0007669"/>
    <property type="project" value="InterPro"/>
</dbReference>
<evidence type="ECO:0000256" key="2">
    <source>
        <dbReference type="ARBA" id="ARBA00022443"/>
    </source>
</evidence>
<keyword evidence="4" id="KW-0547">Nucleotide-binding</keyword>
<protein>
    <recommendedName>
        <fullName evidence="1">non-specific protein-tyrosine kinase</fullName>
        <ecNumber evidence="1">2.7.10.2</ecNumber>
    </recommendedName>
</protein>
<keyword evidence="2" id="KW-0728">SH3 domain</keyword>
<dbReference type="Proteomes" id="UP001187415">
    <property type="component" value="Unassembled WGS sequence"/>
</dbReference>
<dbReference type="SUPFAM" id="SSF57850">
    <property type="entry name" value="RING/U-box"/>
    <property type="match status" value="1"/>
</dbReference>
<evidence type="ECO:0000259" key="8">
    <source>
        <dbReference type="PROSITE" id="PS50127"/>
    </source>
</evidence>
<reference evidence="10" key="1">
    <citation type="submission" date="2023-07" db="EMBL/GenBank/DDBJ databases">
        <title>Chromosome-level Genome Assembly of Striped Snakehead (Channa striata).</title>
        <authorList>
            <person name="Liu H."/>
        </authorList>
    </citation>
    <scope>NUCLEOTIDE SEQUENCE</scope>
    <source>
        <strain evidence="10">Gz</strain>
        <tissue evidence="10">Muscle</tissue>
    </source>
</reference>
<dbReference type="CDD" id="cd23833">
    <property type="entry name" value="UBCc_ApmR795-like"/>
    <property type="match status" value="1"/>
</dbReference>
<dbReference type="CDD" id="cd16453">
    <property type="entry name" value="RING-Ubox"/>
    <property type="match status" value="1"/>
</dbReference>
<feature type="domain" description="UBC core" evidence="8">
    <location>
        <begin position="851"/>
        <end position="997"/>
    </location>
</feature>
<dbReference type="PANTHER" id="PTHR24068">
    <property type="entry name" value="UBIQUITIN-CONJUGATING ENZYME E2"/>
    <property type="match status" value="1"/>
</dbReference>
<dbReference type="Gene3D" id="3.40.50.410">
    <property type="entry name" value="von Willebrand factor, type A domain"/>
    <property type="match status" value="1"/>
</dbReference>
<keyword evidence="7" id="KW-0829">Tyrosine-protein kinase</keyword>
<keyword evidence="6" id="KW-0067">ATP-binding</keyword>
<evidence type="ECO:0000259" key="9">
    <source>
        <dbReference type="PROSITE" id="PS50234"/>
    </source>
</evidence>
<dbReference type="SUPFAM" id="SSF54495">
    <property type="entry name" value="UBC-like"/>
    <property type="match status" value="1"/>
</dbReference>
<dbReference type="Pfam" id="PF13519">
    <property type="entry name" value="VWA_2"/>
    <property type="match status" value="1"/>
</dbReference>
<keyword evidence="3" id="KW-0808">Transferase</keyword>
<dbReference type="SUPFAM" id="SSF54236">
    <property type="entry name" value="Ubiquitin-like"/>
    <property type="match status" value="1"/>
</dbReference>
<dbReference type="InterPro" id="IPR055175">
    <property type="entry name" value="ACK/TNK-like_SAM"/>
</dbReference>
<evidence type="ECO:0000256" key="5">
    <source>
        <dbReference type="ARBA" id="ARBA00022777"/>
    </source>
</evidence>
<organism evidence="10 11">
    <name type="scientific">Channa striata</name>
    <name type="common">Snakehead murrel</name>
    <name type="synonym">Ophicephalus striatus</name>
    <dbReference type="NCBI Taxonomy" id="64152"/>
    <lineage>
        <taxon>Eukaryota</taxon>
        <taxon>Metazoa</taxon>
        <taxon>Chordata</taxon>
        <taxon>Craniata</taxon>
        <taxon>Vertebrata</taxon>
        <taxon>Euteleostomi</taxon>
        <taxon>Actinopterygii</taxon>
        <taxon>Neopterygii</taxon>
        <taxon>Teleostei</taxon>
        <taxon>Neoteleostei</taxon>
        <taxon>Acanthomorphata</taxon>
        <taxon>Anabantaria</taxon>
        <taxon>Anabantiformes</taxon>
        <taxon>Channoidei</taxon>
        <taxon>Channidae</taxon>
        <taxon>Channa</taxon>
    </lineage>
</organism>
<evidence type="ECO:0000256" key="7">
    <source>
        <dbReference type="ARBA" id="ARBA00023137"/>
    </source>
</evidence>
<dbReference type="InterPro" id="IPR003613">
    <property type="entry name" value="Ubox_domain"/>
</dbReference>
<evidence type="ECO:0000256" key="1">
    <source>
        <dbReference type="ARBA" id="ARBA00011903"/>
    </source>
</evidence>
<dbReference type="Pfam" id="PF00179">
    <property type="entry name" value="UQ_con"/>
    <property type="match status" value="1"/>
</dbReference>
<dbReference type="Gene3D" id="1.10.150.50">
    <property type="entry name" value="Transcription Factor, Ets-1"/>
    <property type="match status" value="1"/>
</dbReference>
<dbReference type="EMBL" id="JAUPFM010000014">
    <property type="protein sequence ID" value="KAK2830062.1"/>
    <property type="molecule type" value="Genomic_DNA"/>
</dbReference>
<proteinExistence type="predicted"/>
<dbReference type="Gene3D" id="3.10.20.90">
    <property type="entry name" value="Phosphatidylinositol 3-kinase Catalytic Subunit, Chain A, domain 1"/>
    <property type="match status" value="1"/>
</dbReference>
<evidence type="ECO:0000256" key="3">
    <source>
        <dbReference type="ARBA" id="ARBA00022679"/>
    </source>
</evidence>
<dbReference type="InterPro" id="IPR036465">
    <property type="entry name" value="vWFA_dom_sf"/>
</dbReference>
<dbReference type="GO" id="GO:0016567">
    <property type="term" value="P:protein ubiquitination"/>
    <property type="evidence" value="ECO:0007669"/>
    <property type="project" value="InterPro"/>
</dbReference>
<dbReference type="InterPro" id="IPR002035">
    <property type="entry name" value="VWF_A"/>
</dbReference>
<dbReference type="AlphaFoldDB" id="A0AA88S990"/>
<dbReference type="PROSITE" id="PS50127">
    <property type="entry name" value="UBC_2"/>
    <property type="match status" value="1"/>
</dbReference>
<dbReference type="SMART" id="SM00327">
    <property type="entry name" value="VWA"/>
    <property type="match status" value="1"/>
</dbReference>
<dbReference type="Pfam" id="PF22931">
    <property type="entry name" value="SAM_TNK"/>
    <property type="match status" value="1"/>
</dbReference>
<comment type="caution">
    <text evidence="10">The sequence shown here is derived from an EMBL/GenBank/DDBJ whole genome shotgun (WGS) entry which is preliminary data.</text>
</comment>
<evidence type="ECO:0000313" key="11">
    <source>
        <dbReference type="Proteomes" id="UP001187415"/>
    </source>
</evidence>
<dbReference type="CDD" id="cd17039">
    <property type="entry name" value="Ubl_ubiquitin_like"/>
    <property type="match status" value="1"/>
</dbReference>
<dbReference type="SMART" id="SM00504">
    <property type="entry name" value="Ubox"/>
    <property type="match status" value="1"/>
</dbReference>
<dbReference type="InterPro" id="IPR013761">
    <property type="entry name" value="SAM/pointed_sf"/>
</dbReference>
<gene>
    <name evidence="10" type="ORF">Q5P01_017993</name>
</gene>